<proteinExistence type="predicted"/>
<dbReference type="Proteomes" id="UP000821845">
    <property type="component" value="Chromosome 4"/>
</dbReference>
<accession>A0ACB7SC64</accession>
<evidence type="ECO:0000313" key="2">
    <source>
        <dbReference type="Proteomes" id="UP000821845"/>
    </source>
</evidence>
<keyword evidence="2" id="KW-1185">Reference proteome</keyword>
<evidence type="ECO:0000313" key="1">
    <source>
        <dbReference type="EMBL" id="KAH6932318.1"/>
    </source>
</evidence>
<protein>
    <submittedName>
        <fullName evidence="1">Uncharacterized protein</fullName>
    </submittedName>
</protein>
<dbReference type="EMBL" id="CM023484">
    <property type="protein sequence ID" value="KAH6932318.1"/>
    <property type="molecule type" value="Genomic_DNA"/>
</dbReference>
<gene>
    <name evidence="1" type="ORF">HPB50_004841</name>
</gene>
<comment type="caution">
    <text evidence="1">The sequence shown here is derived from an EMBL/GenBank/DDBJ whole genome shotgun (WGS) entry which is preliminary data.</text>
</comment>
<organism evidence="1 2">
    <name type="scientific">Hyalomma asiaticum</name>
    <name type="common">Tick</name>
    <dbReference type="NCBI Taxonomy" id="266040"/>
    <lineage>
        <taxon>Eukaryota</taxon>
        <taxon>Metazoa</taxon>
        <taxon>Ecdysozoa</taxon>
        <taxon>Arthropoda</taxon>
        <taxon>Chelicerata</taxon>
        <taxon>Arachnida</taxon>
        <taxon>Acari</taxon>
        <taxon>Parasitiformes</taxon>
        <taxon>Ixodida</taxon>
        <taxon>Ixodoidea</taxon>
        <taxon>Ixodidae</taxon>
        <taxon>Hyalomminae</taxon>
        <taxon>Hyalomma</taxon>
    </lineage>
</organism>
<reference evidence="1" key="1">
    <citation type="submission" date="2020-05" db="EMBL/GenBank/DDBJ databases">
        <title>Large-scale comparative analyses of tick genomes elucidate their genetic diversity and vector capacities.</title>
        <authorList>
            <person name="Jia N."/>
            <person name="Wang J."/>
            <person name="Shi W."/>
            <person name="Du L."/>
            <person name="Sun Y."/>
            <person name="Zhan W."/>
            <person name="Jiang J."/>
            <person name="Wang Q."/>
            <person name="Zhang B."/>
            <person name="Ji P."/>
            <person name="Sakyi L.B."/>
            <person name="Cui X."/>
            <person name="Yuan T."/>
            <person name="Jiang B."/>
            <person name="Yang W."/>
            <person name="Lam T.T.-Y."/>
            <person name="Chang Q."/>
            <person name="Ding S."/>
            <person name="Wang X."/>
            <person name="Zhu J."/>
            <person name="Ruan X."/>
            <person name="Zhao L."/>
            <person name="Wei J."/>
            <person name="Que T."/>
            <person name="Du C."/>
            <person name="Cheng J."/>
            <person name="Dai P."/>
            <person name="Han X."/>
            <person name="Huang E."/>
            <person name="Gao Y."/>
            <person name="Liu J."/>
            <person name="Shao H."/>
            <person name="Ye R."/>
            <person name="Li L."/>
            <person name="Wei W."/>
            <person name="Wang X."/>
            <person name="Wang C."/>
            <person name="Yang T."/>
            <person name="Huo Q."/>
            <person name="Li W."/>
            <person name="Guo W."/>
            <person name="Chen H."/>
            <person name="Zhou L."/>
            <person name="Ni X."/>
            <person name="Tian J."/>
            <person name="Zhou Y."/>
            <person name="Sheng Y."/>
            <person name="Liu T."/>
            <person name="Pan Y."/>
            <person name="Xia L."/>
            <person name="Li J."/>
            <person name="Zhao F."/>
            <person name="Cao W."/>
        </authorList>
    </citation>
    <scope>NUCLEOTIDE SEQUENCE</scope>
    <source>
        <strain evidence="1">Hyas-2018</strain>
    </source>
</reference>
<sequence length="196" mass="20247">MMTEIPTLHLSSGAPSEGGQYLLADMVANKSGPSEPKRKPARRQKSYVVRYMPSLSPILEESSASASEGSSGSGSARRLASGYGSIHQPTPSEPANESVCICVEEVQEGRPSAVFAGRSMESWMFYGSIGLAALGAIMVLIGAIDSSTTGNAPNGSAGLFVLLGAGMFVASVVMCNVLRGPKRSPAVRIVTDAPPA</sequence>
<name>A0ACB7SC64_HYAAI</name>